<dbReference type="InterPro" id="IPR006356">
    <property type="entry name" value="HAD-SF_hydro_IIA_hyp3"/>
</dbReference>
<dbReference type="SUPFAM" id="SSF56784">
    <property type="entry name" value="HAD-like"/>
    <property type="match status" value="1"/>
</dbReference>
<reference evidence="1" key="2">
    <citation type="submission" date="2014-05" db="EMBL/GenBank/DDBJ databases">
        <title>Genome sequencing of Bartonella spp. isolated from human blood.</title>
        <authorList>
            <person name="Raoult D."/>
        </authorList>
    </citation>
    <scope>NUCLEOTIDE SEQUENCE</scope>
    <source>
        <strain evidence="1">MVT06</strain>
    </source>
</reference>
<evidence type="ECO:0000313" key="1">
    <source>
        <dbReference type="EMBL" id="CDP80574.1"/>
    </source>
</evidence>
<protein>
    <submittedName>
        <fullName evidence="1">Hydrolase, haloacid dehalogenase-like family</fullName>
    </submittedName>
</protein>
<gene>
    <name evidence="1" type="ORF">BN1046_01517</name>
</gene>
<dbReference type="Gene3D" id="3.40.50.1000">
    <property type="entry name" value="HAD superfamily/HAD-like"/>
    <property type="match status" value="2"/>
</dbReference>
<keyword evidence="1" id="KW-0378">Hydrolase</keyword>
<dbReference type="Pfam" id="PF13344">
    <property type="entry name" value="Hydrolase_6"/>
    <property type="match status" value="1"/>
</dbReference>
<dbReference type="InterPro" id="IPR023214">
    <property type="entry name" value="HAD_sf"/>
</dbReference>
<dbReference type="GO" id="GO:0005737">
    <property type="term" value="C:cytoplasm"/>
    <property type="evidence" value="ECO:0007669"/>
    <property type="project" value="TreeGrafter"/>
</dbReference>
<sequence>MKELTHIDPIITHYDAVFCDVWGVVHDGVRVFDSAVKVLQKMRKMGKSVVLLTNSPRPREDVIAQLQRLKVASDCYDAIVTSGDVTRDLILSAPQKIFFIGPQRDLALFKGLACELVEEEEADAVVCSGFFEDFGETPQAYEGMLQHLQERGLPFICANPDITVHCGNQTLWCAGALAQLYQHLGGEVRIAGKPHAPIYECAFEKLKNIRGTIEKSRILAIGDGILTDVKGAIDFGIDVLYILGGIHCHDYTQNGVINKEALHSFLDHYGYQPQAMMWALQ</sequence>
<dbReference type="NCBIfam" id="TIGR01460">
    <property type="entry name" value="HAD-SF-IIA"/>
    <property type="match status" value="1"/>
</dbReference>
<dbReference type="InterPro" id="IPR036412">
    <property type="entry name" value="HAD-like_sf"/>
</dbReference>
<dbReference type="PANTHER" id="PTHR19288:SF90">
    <property type="entry name" value="OS08G0542600 PROTEIN"/>
    <property type="match status" value="1"/>
</dbReference>
<dbReference type="Pfam" id="PF13242">
    <property type="entry name" value="Hydrolase_like"/>
    <property type="match status" value="1"/>
</dbReference>
<dbReference type="CDD" id="cd07525">
    <property type="entry name" value="HAD_like"/>
    <property type="match status" value="1"/>
</dbReference>
<dbReference type="InterPro" id="IPR006357">
    <property type="entry name" value="HAD-SF_hydro_IIA"/>
</dbReference>
<reference evidence="1" key="1">
    <citation type="submission" date="2013-11" db="EMBL/GenBank/DDBJ databases">
        <authorList>
            <person name="GENOMES U."/>
        </authorList>
    </citation>
    <scope>NUCLEOTIDE SEQUENCE</scope>
    <source>
        <strain evidence="1">MVT06</strain>
    </source>
</reference>
<proteinExistence type="predicted"/>
<dbReference type="PANTHER" id="PTHR19288">
    <property type="entry name" value="4-NITROPHENYLPHOSPHATASE-RELATED"/>
    <property type="match status" value="1"/>
</dbReference>
<dbReference type="EMBL" id="HG977197">
    <property type="protein sequence ID" value="CDP80574.1"/>
    <property type="molecule type" value="Genomic_DNA"/>
</dbReference>
<dbReference type="NCBIfam" id="TIGR01459">
    <property type="entry name" value="HAD-SF-IIA-hyp4"/>
    <property type="match status" value="1"/>
</dbReference>
<name>A0A024LU23_9HYPH</name>
<dbReference type="AlphaFoldDB" id="A0A024LU23"/>
<organism evidence="1">
    <name type="scientific">Bartonella schoenbuchensis</name>
    <dbReference type="NCBI Taxonomy" id="165694"/>
    <lineage>
        <taxon>Bacteria</taxon>
        <taxon>Pseudomonadati</taxon>
        <taxon>Pseudomonadota</taxon>
        <taxon>Alphaproteobacteria</taxon>
        <taxon>Hyphomicrobiales</taxon>
        <taxon>Bartonellaceae</taxon>
        <taxon>Bartonella</taxon>
    </lineage>
</organism>
<dbReference type="GO" id="GO:0016791">
    <property type="term" value="F:phosphatase activity"/>
    <property type="evidence" value="ECO:0007669"/>
    <property type="project" value="TreeGrafter"/>
</dbReference>
<accession>A0A024LU23</accession>